<evidence type="ECO:0000313" key="4">
    <source>
        <dbReference type="WBParaSite" id="MBELARI_LOCUS12632"/>
    </source>
</evidence>
<accession>A0AAF3EF90</accession>
<evidence type="ECO:0000313" key="3">
    <source>
        <dbReference type="Proteomes" id="UP000887575"/>
    </source>
</evidence>
<feature type="region of interest" description="Disordered" evidence="2">
    <location>
        <begin position="96"/>
        <end position="118"/>
    </location>
</feature>
<feature type="coiled-coil region" evidence="1">
    <location>
        <begin position="145"/>
        <end position="176"/>
    </location>
</feature>
<sequence length="212" mass="24258">MDTSKLPTVPKEIESPKPKRRSIRGRRSSVQLKTPAIDEPEILEVSMKENVLETTHERLSTAFDVRKRISNYKNTLSQESAEWEALLQKLSKRSAKEKGKQINKEPLAENGCSDARPTRQARSHVMKLLSQMRSQDDSGLQLQENQKLENSCAKLNDDVLDEKDKIEQLSELLRNEANVDWSKDCAFWKQQLEWTEKAKGKLNDLAALLTIA</sequence>
<dbReference type="AlphaFoldDB" id="A0AAF3EF90"/>
<reference evidence="4" key="1">
    <citation type="submission" date="2024-02" db="UniProtKB">
        <authorList>
            <consortium name="WormBaseParasite"/>
        </authorList>
    </citation>
    <scope>IDENTIFICATION</scope>
</reference>
<feature type="region of interest" description="Disordered" evidence="2">
    <location>
        <begin position="1"/>
        <end position="35"/>
    </location>
</feature>
<dbReference type="Proteomes" id="UP000887575">
    <property type="component" value="Unassembled WGS sequence"/>
</dbReference>
<evidence type="ECO:0000256" key="2">
    <source>
        <dbReference type="SAM" id="MobiDB-lite"/>
    </source>
</evidence>
<protein>
    <submittedName>
        <fullName evidence="4">Uncharacterized protein</fullName>
    </submittedName>
</protein>
<dbReference type="WBParaSite" id="MBELARI_LOCUS12632">
    <property type="protein sequence ID" value="MBELARI_LOCUS12632"/>
    <property type="gene ID" value="MBELARI_LOCUS12632"/>
</dbReference>
<proteinExistence type="predicted"/>
<name>A0AAF3EF90_9BILA</name>
<evidence type="ECO:0000256" key="1">
    <source>
        <dbReference type="SAM" id="Coils"/>
    </source>
</evidence>
<keyword evidence="1" id="KW-0175">Coiled coil</keyword>
<feature type="compositionally biased region" description="Basic and acidic residues" evidence="2">
    <location>
        <begin position="96"/>
        <end position="107"/>
    </location>
</feature>
<organism evidence="3 4">
    <name type="scientific">Mesorhabditis belari</name>
    <dbReference type="NCBI Taxonomy" id="2138241"/>
    <lineage>
        <taxon>Eukaryota</taxon>
        <taxon>Metazoa</taxon>
        <taxon>Ecdysozoa</taxon>
        <taxon>Nematoda</taxon>
        <taxon>Chromadorea</taxon>
        <taxon>Rhabditida</taxon>
        <taxon>Rhabditina</taxon>
        <taxon>Rhabditomorpha</taxon>
        <taxon>Rhabditoidea</taxon>
        <taxon>Rhabditidae</taxon>
        <taxon>Mesorhabditinae</taxon>
        <taxon>Mesorhabditis</taxon>
    </lineage>
</organism>
<feature type="compositionally biased region" description="Basic residues" evidence="2">
    <location>
        <begin position="18"/>
        <end position="27"/>
    </location>
</feature>
<keyword evidence="3" id="KW-1185">Reference proteome</keyword>